<name>A0A484C570_PERFV</name>
<sequence length="104" mass="11417">MRTLCAELEPLSRPYRHCFVRLLASYRLPQLAKLFVNPSNTERQDEEESSAAPGCGAAKAAVSHQAFPQQADPDLRPGAAHGGVRCRWPPPSNQRIRPAGRDLG</sequence>
<organism evidence="2 3">
    <name type="scientific">Perca flavescens</name>
    <name type="common">American yellow perch</name>
    <name type="synonym">Morone flavescens</name>
    <dbReference type="NCBI Taxonomy" id="8167"/>
    <lineage>
        <taxon>Eukaryota</taxon>
        <taxon>Metazoa</taxon>
        <taxon>Chordata</taxon>
        <taxon>Craniata</taxon>
        <taxon>Vertebrata</taxon>
        <taxon>Euteleostomi</taxon>
        <taxon>Actinopterygii</taxon>
        <taxon>Neopterygii</taxon>
        <taxon>Teleostei</taxon>
        <taxon>Neoteleostei</taxon>
        <taxon>Acanthomorphata</taxon>
        <taxon>Eupercaria</taxon>
        <taxon>Perciformes</taxon>
        <taxon>Percoidei</taxon>
        <taxon>Percidae</taxon>
        <taxon>Percinae</taxon>
        <taxon>Perca</taxon>
    </lineage>
</organism>
<accession>A0A484C570</accession>
<dbReference type="Proteomes" id="UP000295070">
    <property type="component" value="Chromosome 23"/>
</dbReference>
<feature type="region of interest" description="Disordered" evidence="1">
    <location>
        <begin position="39"/>
        <end position="104"/>
    </location>
</feature>
<feature type="compositionally biased region" description="Low complexity" evidence="1">
    <location>
        <begin position="51"/>
        <end position="61"/>
    </location>
</feature>
<dbReference type="AlphaFoldDB" id="A0A484C570"/>
<keyword evidence="3" id="KW-1185">Reference proteome</keyword>
<evidence type="ECO:0000313" key="3">
    <source>
        <dbReference type="Proteomes" id="UP000295070"/>
    </source>
</evidence>
<proteinExistence type="predicted"/>
<protein>
    <submittedName>
        <fullName evidence="2">Uncharacterized protein</fullName>
    </submittedName>
</protein>
<evidence type="ECO:0000313" key="2">
    <source>
        <dbReference type="EMBL" id="TDG96774.1"/>
    </source>
</evidence>
<reference evidence="2 3" key="1">
    <citation type="submission" date="2019-01" db="EMBL/GenBank/DDBJ databases">
        <title>A chromosome-scale genome assembly of the yellow perch, Perca flavescens.</title>
        <authorList>
            <person name="Feron R."/>
            <person name="Morvezen R."/>
            <person name="Bestin A."/>
            <person name="Haffray P."/>
            <person name="Klopp C."/>
            <person name="Zahm M."/>
            <person name="Cabau C."/>
            <person name="Roques C."/>
            <person name="Donnadieu C."/>
            <person name="Bouchez O."/>
            <person name="Christie M."/>
            <person name="Larson W."/>
            <person name="Guiguen Y."/>
        </authorList>
    </citation>
    <scope>NUCLEOTIDE SEQUENCE [LARGE SCALE GENOMIC DNA]</scope>
    <source>
        <strain evidence="2">YP-PL-M2</strain>
        <tissue evidence="2">Blood</tissue>
    </source>
</reference>
<comment type="caution">
    <text evidence="2">The sequence shown here is derived from an EMBL/GenBank/DDBJ whole genome shotgun (WGS) entry which is preliminary data.</text>
</comment>
<dbReference type="EMBL" id="SCKG01000023">
    <property type="protein sequence ID" value="TDG96774.1"/>
    <property type="molecule type" value="Genomic_DNA"/>
</dbReference>
<gene>
    <name evidence="2" type="ORF">EPR50_G00232530</name>
</gene>
<evidence type="ECO:0000256" key="1">
    <source>
        <dbReference type="SAM" id="MobiDB-lite"/>
    </source>
</evidence>